<keyword evidence="7" id="KW-1185">Reference proteome</keyword>
<evidence type="ECO:0000313" key="6">
    <source>
        <dbReference type="Ensembl" id="ENSPKIP00000019628.1"/>
    </source>
</evidence>
<dbReference type="SUPFAM" id="SSF50729">
    <property type="entry name" value="PH domain-like"/>
    <property type="match status" value="2"/>
</dbReference>
<protein>
    <submittedName>
        <fullName evidence="6">Pleckstrin</fullName>
    </submittedName>
</protein>
<reference evidence="6" key="1">
    <citation type="submission" date="2025-08" db="UniProtKB">
        <authorList>
            <consortium name="Ensembl"/>
        </authorList>
    </citation>
    <scope>IDENTIFICATION</scope>
</reference>
<name>A0A3B3RMV6_9TELE</name>
<dbReference type="GO" id="GO:0030036">
    <property type="term" value="P:actin cytoskeleton organization"/>
    <property type="evidence" value="ECO:0007669"/>
    <property type="project" value="TreeGrafter"/>
</dbReference>
<dbReference type="InterPro" id="IPR036388">
    <property type="entry name" value="WH-like_DNA-bd_sf"/>
</dbReference>
<dbReference type="AlphaFoldDB" id="A0A3B3RMV6"/>
<dbReference type="SUPFAM" id="SSF46785">
    <property type="entry name" value="Winged helix' DNA-binding domain"/>
    <property type="match status" value="1"/>
</dbReference>
<keyword evidence="3" id="KW-0007">Acetylation</keyword>
<dbReference type="InterPro" id="IPR000591">
    <property type="entry name" value="DEP_dom"/>
</dbReference>
<evidence type="ECO:0000259" key="5">
    <source>
        <dbReference type="PROSITE" id="PS50186"/>
    </source>
</evidence>
<proteinExistence type="predicted"/>
<organism evidence="6 7">
    <name type="scientific">Paramormyrops kingsleyae</name>
    <dbReference type="NCBI Taxonomy" id="1676925"/>
    <lineage>
        <taxon>Eukaryota</taxon>
        <taxon>Metazoa</taxon>
        <taxon>Chordata</taxon>
        <taxon>Craniata</taxon>
        <taxon>Vertebrata</taxon>
        <taxon>Euteleostomi</taxon>
        <taxon>Actinopterygii</taxon>
        <taxon>Neopterygii</taxon>
        <taxon>Teleostei</taxon>
        <taxon>Osteoglossocephala</taxon>
        <taxon>Osteoglossomorpha</taxon>
        <taxon>Osteoglossiformes</taxon>
        <taxon>Mormyridae</taxon>
        <taxon>Paramormyrops</taxon>
    </lineage>
</organism>
<dbReference type="GO" id="GO:0005886">
    <property type="term" value="C:plasma membrane"/>
    <property type="evidence" value="ECO:0007669"/>
    <property type="project" value="TreeGrafter"/>
</dbReference>
<accession>A0A3B3RMV6</accession>
<dbReference type="GeneTree" id="ENSGT00940000157885"/>
<evidence type="ECO:0000256" key="3">
    <source>
        <dbReference type="ARBA" id="ARBA00022990"/>
    </source>
</evidence>
<dbReference type="Pfam" id="PF00169">
    <property type="entry name" value="PH"/>
    <property type="match status" value="2"/>
</dbReference>
<dbReference type="SMART" id="SM00233">
    <property type="entry name" value="PH"/>
    <property type="match status" value="2"/>
</dbReference>
<evidence type="ECO:0000256" key="2">
    <source>
        <dbReference type="ARBA" id="ARBA00022737"/>
    </source>
</evidence>
<dbReference type="Proteomes" id="UP000261540">
    <property type="component" value="Unplaced"/>
</dbReference>
<feature type="domain" description="PH" evidence="4">
    <location>
        <begin position="4"/>
        <end position="101"/>
    </location>
</feature>
<dbReference type="PANTHER" id="PTHR12092">
    <property type="entry name" value="PLECKSTRIN"/>
    <property type="match status" value="1"/>
</dbReference>
<sequence>MEPQQIREGYLVKKRTLLNSWKVVWVILSDDGVEIYRKKADSSPKAMIPLKGAKLISTCQDFLKRTFVFKISTPKSHDHFFQATHLEEMEVWVKDIQKTISGLDGGMKFARRSIRRASQLPSTVNMSELYNSMKDQNTGIKEKKLERNKRTFNQCFTGSQAVDWLVSQGRARNRTEALMLATGLLNEGYLQPAGEVPKKAAEMQSVSVLLDQLDAFYYFADSGFFSEGYSSDEDTVTKEEFKGIIIKQGCLVMQGHRRKTWKVRKFILRGSPPYLHYYDPTKDGGDPLGSINLRGSVVTAVDHLPDAKKNDEAANLFEIITSDEIHYFLQATTAKERKEWIQAIHEVAKIGK</sequence>
<dbReference type="PANTHER" id="PTHR12092:SF1">
    <property type="entry name" value="PLECKSTRIN"/>
    <property type="match status" value="1"/>
</dbReference>
<dbReference type="InterPro" id="IPR001849">
    <property type="entry name" value="PH_domain"/>
</dbReference>
<reference evidence="6" key="2">
    <citation type="submission" date="2025-09" db="UniProtKB">
        <authorList>
            <consortium name="Ensembl"/>
        </authorList>
    </citation>
    <scope>IDENTIFICATION</scope>
</reference>
<evidence type="ECO:0000313" key="7">
    <source>
        <dbReference type="Proteomes" id="UP000261540"/>
    </source>
</evidence>
<dbReference type="Gene3D" id="2.30.29.30">
    <property type="entry name" value="Pleckstrin-homology domain (PH domain)/Phosphotyrosine-binding domain (PTB)"/>
    <property type="match status" value="2"/>
</dbReference>
<evidence type="ECO:0000256" key="1">
    <source>
        <dbReference type="ARBA" id="ARBA00022553"/>
    </source>
</evidence>
<dbReference type="OrthoDB" id="185175at2759"/>
<evidence type="ECO:0000259" key="4">
    <source>
        <dbReference type="PROSITE" id="PS50003"/>
    </source>
</evidence>
<dbReference type="PROSITE" id="PS50003">
    <property type="entry name" value="PH_DOMAIN"/>
    <property type="match status" value="2"/>
</dbReference>
<dbReference type="InterPro" id="IPR037370">
    <property type="entry name" value="Pleckstrin"/>
</dbReference>
<keyword evidence="1" id="KW-0597">Phosphoprotein</keyword>
<dbReference type="Ensembl" id="ENSPKIT00000000224.1">
    <property type="protein sequence ID" value="ENSPKIP00000019628.1"/>
    <property type="gene ID" value="ENSPKIG00000004709.1"/>
</dbReference>
<dbReference type="PROSITE" id="PS50186">
    <property type="entry name" value="DEP"/>
    <property type="match status" value="1"/>
</dbReference>
<dbReference type="GO" id="GO:0035556">
    <property type="term" value="P:intracellular signal transduction"/>
    <property type="evidence" value="ECO:0007669"/>
    <property type="project" value="InterPro"/>
</dbReference>
<dbReference type="InterPro" id="IPR011993">
    <property type="entry name" value="PH-like_dom_sf"/>
</dbReference>
<feature type="domain" description="DEP" evidence="5">
    <location>
        <begin position="136"/>
        <end position="221"/>
    </location>
</feature>
<dbReference type="Pfam" id="PF00610">
    <property type="entry name" value="DEP"/>
    <property type="match status" value="1"/>
</dbReference>
<feature type="domain" description="PH" evidence="4">
    <location>
        <begin position="244"/>
        <end position="349"/>
    </location>
</feature>
<keyword evidence="2" id="KW-0677">Repeat</keyword>
<dbReference type="SMART" id="SM00049">
    <property type="entry name" value="DEP"/>
    <property type="match status" value="1"/>
</dbReference>
<dbReference type="FunFam" id="1.10.10.10:FF:000269">
    <property type="entry name" value="Pleckstrin"/>
    <property type="match status" value="1"/>
</dbReference>
<dbReference type="Gene3D" id="1.10.10.10">
    <property type="entry name" value="Winged helix-like DNA-binding domain superfamily/Winged helix DNA-binding domain"/>
    <property type="match status" value="1"/>
</dbReference>
<dbReference type="InterPro" id="IPR036390">
    <property type="entry name" value="WH_DNA-bd_sf"/>
</dbReference>
<dbReference type="STRING" id="1676925.ENSPKIP00000019628"/>